<dbReference type="GO" id="GO:0052729">
    <property type="term" value="F:dimethylglycine N-methyltransferase activity"/>
    <property type="evidence" value="ECO:0007669"/>
    <property type="project" value="UniProtKB-ARBA"/>
</dbReference>
<proteinExistence type="predicted"/>
<accession>A0A0B1ZNQ6</accession>
<keyword evidence="2 6" id="KW-0808">Transferase</keyword>
<dbReference type="AlphaFoldDB" id="A0A0B1ZNQ6"/>
<dbReference type="GO" id="GO:0019286">
    <property type="term" value="P:glycine betaine biosynthetic process from glycine"/>
    <property type="evidence" value="ECO:0007669"/>
    <property type="project" value="UniProtKB-ARBA"/>
</dbReference>
<feature type="domain" description="Methyltransferase type 11" evidence="5">
    <location>
        <begin position="69"/>
        <end position="166"/>
    </location>
</feature>
<organism evidence="6 7">
    <name type="scientific">Novosphingobium malaysiense</name>
    <dbReference type="NCBI Taxonomy" id="1348853"/>
    <lineage>
        <taxon>Bacteria</taxon>
        <taxon>Pseudomonadati</taxon>
        <taxon>Pseudomonadota</taxon>
        <taxon>Alphaproteobacteria</taxon>
        <taxon>Sphingomonadales</taxon>
        <taxon>Sphingomonadaceae</taxon>
        <taxon>Novosphingobium</taxon>
    </lineage>
</organism>
<sequence>MNDVAEGVAIARDYYDSDEADGFYSAVWGGEDIHIGLYDTTDDIRAASRLTVEHMAGKLGNLSGKRVIDLGSGYGGAARVLAGEYGAKVTCLNLSSVENERNRKLTEAAGLADRIEVVDGSFDAMPFADESFDVAWSQDAILHAPDRGAVLDEVARVLRPGALFVFHDPMQADGLADKAALQPIYDRIHLPDLASIGFYRDGLTARGFTEVETEELTGQLGTHYRRVREEMLARKDELGLPDAFVSRMSAGLDHWVQGAANGNLRWAIMLYRKND</sequence>
<dbReference type="EMBL" id="JTDI01000003">
    <property type="protein sequence ID" value="KHK90918.1"/>
    <property type="molecule type" value="Genomic_DNA"/>
</dbReference>
<evidence type="ECO:0000313" key="6">
    <source>
        <dbReference type="EMBL" id="KHK90918.1"/>
    </source>
</evidence>
<dbReference type="RefSeq" id="WP_039281923.1">
    <property type="nucleotide sequence ID" value="NZ_JTDI01000003.1"/>
</dbReference>
<dbReference type="PANTHER" id="PTHR44068:SF11">
    <property type="entry name" value="GERANYL DIPHOSPHATE 2-C-METHYLTRANSFERASE"/>
    <property type="match status" value="1"/>
</dbReference>
<keyword evidence="7" id="KW-1185">Reference proteome</keyword>
<dbReference type="STRING" id="1348853.LK12_08155"/>
<evidence type="ECO:0000256" key="2">
    <source>
        <dbReference type="ARBA" id="ARBA00022679"/>
    </source>
</evidence>
<dbReference type="Pfam" id="PF08241">
    <property type="entry name" value="Methyltransf_11"/>
    <property type="match status" value="1"/>
</dbReference>
<evidence type="ECO:0000256" key="3">
    <source>
        <dbReference type="ARBA" id="ARBA00022691"/>
    </source>
</evidence>
<comment type="caution">
    <text evidence="6">The sequence shown here is derived from an EMBL/GenBank/DDBJ whole genome shotgun (WGS) entry which is preliminary data.</text>
</comment>
<dbReference type="InterPro" id="IPR029063">
    <property type="entry name" value="SAM-dependent_MTases_sf"/>
</dbReference>
<dbReference type="PANTHER" id="PTHR44068">
    <property type="entry name" value="ZGC:194242"/>
    <property type="match status" value="1"/>
</dbReference>
<dbReference type="Gene3D" id="3.40.50.150">
    <property type="entry name" value="Vaccinia Virus protein VP39"/>
    <property type="match status" value="1"/>
</dbReference>
<dbReference type="InterPro" id="IPR050447">
    <property type="entry name" value="Erg6_SMT_methyltransf"/>
</dbReference>
<comment type="pathway">
    <text evidence="4">Amine and polyamine biosynthesis; betaine biosynthesis via glycine pathway; betaine from glycine: step 3/3.</text>
</comment>
<dbReference type="InterPro" id="IPR013216">
    <property type="entry name" value="Methyltransf_11"/>
</dbReference>
<name>A0A0B1ZNQ6_9SPHN</name>
<evidence type="ECO:0000259" key="5">
    <source>
        <dbReference type="Pfam" id="PF08241"/>
    </source>
</evidence>
<dbReference type="GO" id="GO:0032259">
    <property type="term" value="P:methylation"/>
    <property type="evidence" value="ECO:0007669"/>
    <property type="project" value="UniProtKB-KW"/>
</dbReference>
<gene>
    <name evidence="6" type="ORF">LK12_08155</name>
</gene>
<evidence type="ECO:0000256" key="1">
    <source>
        <dbReference type="ARBA" id="ARBA00022603"/>
    </source>
</evidence>
<evidence type="ECO:0000256" key="4">
    <source>
        <dbReference type="ARBA" id="ARBA00060542"/>
    </source>
</evidence>
<evidence type="ECO:0000313" key="7">
    <source>
        <dbReference type="Proteomes" id="UP000031057"/>
    </source>
</evidence>
<reference evidence="6 7" key="1">
    <citation type="submission" date="2014-10" db="EMBL/GenBank/DDBJ databases">
        <title>Genome sequence of Novosphingobium malaysiense MUSC 273(T).</title>
        <authorList>
            <person name="Lee L.-H."/>
        </authorList>
    </citation>
    <scope>NUCLEOTIDE SEQUENCE [LARGE SCALE GENOMIC DNA]</scope>
    <source>
        <strain evidence="6 7">MUSC 273</strain>
    </source>
</reference>
<keyword evidence="3" id="KW-0949">S-adenosyl-L-methionine</keyword>
<dbReference type="CDD" id="cd02440">
    <property type="entry name" value="AdoMet_MTases"/>
    <property type="match status" value="1"/>
</dbReference>
<keyword evidence="1 6" id="KW-0489">Methyltransferase</keyword>
<dbReference type="SUPFAM" id="SSF53335">
    <property type="entry name" value="S-adenosyl-L-methionine-dependent methyltransferases"/>
    <property type="match status" value="1"/>
</dbReference>
<dbReference type="FunFam" id="3.40.50.150:FF:000461">
    <property type="entry name" value="Sarcosine/dimethylglycine N-methyltransferase"/>
    <property type="match status" value="1"/>
</dbReference>
<dbReference type="Proteomes" id="UP000031057">
    <property type="component" value="Unassembled WGS sequence"/>
</dbReference>
<protein>
    <submittedName>
        <fullName evidence="6">Methyltransferase</fullName>
    </submittedName>
</protein>